<dbReference type="STRING" id="883113.HMPREF9708_00149"/>
<dbReference type="Proteomes" id="UP000006190">
    <property type="component" value="Unassembled WGS sequence"/>
</dbReference>
<dbReference type="PATRIC" id="fig|883113.3.peg.146"/>
<dbReference type="HOGENOM" id="CLU_062658_5_1_9"/>
<dbReference type="AlphaFoldDB" id="H3NH10"/>
<dbReference type="GO" id="GO:0005829">
    <property type="term" value="C:cytosol"/>
    <property type="evidence" value="ECO:0007669"/>
    <property type="project" value="TreeGrafter"/>
</dbReference>
<gene>
    <name evidence="4" type="ORF">HMPREF9708_00149</name>
</gene>
<dbReference type="PROSITE" id="PS51462">
    <property type="entry name" value="NUDIX"/>
    <property type="match status" value="1"/>
</dbReference>
<dbReference type="OrthoDB" id="9806150at2"/>
<reference evidence="4 5" key="1">
    <citation type="submission" date="2012-01" db="EMBL/GenBank/DDBJ databases">
        <title>The Genome Sequence of Facklamia languida CCUG 37842.</title>
        <authorList>
            <consortium name="The Broad Institute Genome Sequencing Platform"/>
            <person name="Earl A."/>
            <person name="Ward D."/>
            <person name="Feldgarden M."/>
            <person name="Gevers D."/>
            <person name="Huys G."/>
            <person name="Young S.K."/>
            <person name="Zeng Q."/>
            <person name="Gargeya S."/>
            <person name="Fitzgerald M."/>
            <person name="Haas B."/>
            <person name="Abouelleil A."/>
            <person name="Alvarado L."/>
            <person name="Arachchi H.M."/>
            <person name="Berlin A."/>
            <person name="Chapman S.B."/>
            <person name="Gearin G."/>
            <person name="Goldberg J."/>
            <person name="Griggs A."/>
            <person name="Gujja S."/>
            <person name="Hansen M."/>
            <person name="Heiman D."/>
            <person name="Howarth C."/>
            <person name="Larimer J."/>
            <person name="Lui A."/>
            <person name="MacDonald P.J.P."/>
            <person name="McCowen C."/>
            <person name="Montmayeur A."/>
            <person name="Murphy C."/>
            <person name="Neiman D."/>
            <person name="Pearson M."/>
            <person name="Priest M."/>
            <person name="Roberts A."/>
            <person name="Saif S."/>
            <person name="Shea T."/>
            <person name="Sisk P."/>
            <person name="Stolte C."/>
            <person name="Sykes S."/>
            <person name="Wortman J."/>
            <person name="Nusbaum C."/>
            <person name="Birren B."/>
        </authorList>
    </citation>
    <scope>NUCLEOTIDE SEQUENCE [LARGE SCALE GENOMIC DNA]</scope>
    <source>
        <strain evidence="4 5">CCUG 37842</strain>
    </source>
</reference>
<dbReference type="InterPro" id="IPR000086">
    <property type="entry name" value="NUDIX_hydrolase_dom"/>
</dbReference>
<dbReference type="GO" id="GO:0006753">
    <property type="term" value="P:nucleoside phosphate metabolic process"/>
    <property type="evidence" value="ECO:0007669"/>
    <property type="project" value="TreeGrafter"/>
</dbReference>
<dbReference type="PANTHER" id="PTHR11839">
    <property type="entry name" value="UDP/ADP-SUGAR PYROPHOSPHATASE"/>
    <property type="match status" value="1"/>
</dbReference>
<dbReference type="GO" id="GO:0016787">
    <property type="term" value="F:hydrolase activity"/>
    <property type="evidence" value="ECO:0007669"/>
    <property type="project" value="UniProtKB-KW"/>
</dbReference>
<comment type="caution">
    <text evidence="4">The sequence shown here is derived from an EMBL/GenBank/DDBJ whole genome shotgun (WGS) entry which is preliminary data.</text>
</comment>
<evidence type="ECO:0000259" key="3">
    <source>
        <dbReference type="PROSITE" id="PS51462"/>
    </source>
</evidence>
<comment type="cofactor">
    <cofactor evidence="1">
        <name>Mg(2+)</name>
        <dbReference type="ChEBI" id="CHEBI:18420"/>
    </cofactor>
</comment>
<dbReference type="EMBL" id="AGEG01000002">
    <property type="protein sequence ID" value="EHR38065.1"/>
    <property type="molecule type" value="Genomic_DNA"/>
</dbReference>
<accession>H3NH10</accession>
<dbReference type="GO" id="GO:0019693">
    <property type="term" value="P:ribose phosphate metabolic process"/>
    <property type="evidence" value="ECO:0007669"/>
    <property type="project" value="TreeGrafter"/>
</dbReference>
<dbReference type="eggNOG" id="COG0494">
    <property type="taxonomic scope" value="Bacteria"/>
</dbReference>
<evidence type="ECO:0000256" key="2">
    <source>
        <dbReference type="ARBA" id="ARBA00022801"/>
    </source>
</evidence>
<dbReference type="PANTHER" id="PTHR11839:SF18">
    <property type="entry name" value="NUDIX HYDROLASE DOMAIN-CONTAINING PROTEIN"/>
    <property type="match status" value="1"/>
</dbReference>
<protein>
    <recommendedName>
        <fullName evidence="3">Nudix hydrolase domain-containing protein</fullName>
    </recommendedName>
</protein>
<proteinExistence type="predicted"/>
<dbReference type="Gene3D" id="3.90.79.10">
    <property type="entry name" value="Nucleoside Triphosphate Pyrophosphohydrolase"/>
    <property type="match status" value="1"/>
</dbReference>
<evidence type="ECO:0000313" key="5">
    <source>
        <dbReference type="Proteomes" id="UP000006190"/>
    </source>
</evidence>
<dbReference type="RefSeq" id="WP_006308014.1">
    <property type="nucleotide sequence ID" value="NZ_JH601133.1"/>
</dbReference>
<organism evidence="4 5">
    <name type="scientific">Facklamia languida CCUG 37842</name>
    <dbReference type="NCBI Taxonomy" id="883113"/>
    <lineage>
        <taxon>Bacteria</taxon>
        <taxon>Bacillati</taxon>
        <taxon>Bacillota</taxon>
        <taxon>Bacilli</taxon>
        <taxon>Lactobacillales</taxon>
        <taxon>Aerococcaceae</taxon>
        <taxon>Facklamia</taxon>
    </lineage>
</organism>
<name>H3NH10_9LACT</name>
<dbReference type="InterPro" id="IPR015797">
    <property type="entry name" value="NUDIX_hydrolase-like_dom_sf"/>
</dbReference>
<keyword evidence="5" id="KW-1185">Reference proteome</keyword>
<dbReference type="Pfam" id="PF00293">
    <property type="entry name" value="NUDIX"/>
    <property type="match status" value="1"/>
</dbReference>
<dbReference type="SUPFAM" id="SSF55811">
    <property type="entry name" value="Nudix"/>
    <property type="match status" value="1"/>
</dbReference>
<evidence type="ECO:0000313" key="4">
    <source>
        <dbReference type="EMBL" id="EHR38065.1"/>
    </source>
</evidence>
<sequence length="197" mass="22200">MEKSPEAIPFNQSPATQSVQQVFAGQILQAYVNQVQLPNGLVVDRELIHHGPAVCVLAVTNEDQVVLVNQYRPAAGKNLYEIPAGLIDRLQGQLEEPLSAAQRELEEETHYQAGCWKKGPTFFVSPGYLDEEITLFLAQDLSVVEDPKDQDDDEAVEWEVYNRQEISEMLKKGEIVDLKTLYALQIWLGGMERDVFI</sequence>
<feature type="domain" description="Nudix hydrolase" evidence="3">
    <location>
        <begin position="48"/>
        <end position="183"/>
    </location>
</feature>
<evidence type="ECO:0000256" key="1">
    <source>
        <dbReference type="ARBA" id="ARBA00001946"/>
    </source>
</evidence>
<dbReference type="CDD" id="cd03424">
    <property type="entry name" value="NUDIX_ADPRase_Nudt5_UGPPase_Nudt14"/>
    <property type="match status" value="1"/>
</dbReference>
<keyword evidence="2" id="KW-0378">Hydrolase</keyword>